<dbReference type="RefSeq" id="WP_092699078.1">
    <property type="nucleotide sequence ID" value="NZ_FNFC01000002.1"/>
</dbReference>
<dbReference type="EMBL" id="FNFC01000002">
    <property type="protein sequence ID" value="SDJ31984.1"/>
    <property type="molecule type" value="Genomic_DNA"/>
</dbReference>
<dbReference type="Proteomes" id="UP000198856">
    <property type="component" value="Unassembled WGS sequence"/>
</dbReference>
<gene>
    <name evidence="2" type="ORF">SAMN05216226_102120</name>
</gene>
<keyword evidence="1" id="KW-1133">Transmembrane helix</keyword>
<dbReference type="AlphaFoldDB" id="A0A1G8SS34"/>
<reference evidence="2 3" key="1">
    <citation type="submission" date="2016-10" db="EMBL/GenBank/DDBJ databases">
        <authorList>
            <person name="de Groot N.N."/>
        </authorList>
    </citation>
    <scope>NUCLEOTIDE SEQUENCE [LARGE SCALE GENOMIC DNA]</scope>
    <source>
        <strain evidence="2 3">IBRC-M10015</strain>
    </source>
</reference>
<evidence type="ECO:0000313" key="2">
    <source>
        <dbReference type="EMBL" id="SDJ31984.1"/>
    </source>
</evidence>
<accession>A0A1G8SS34</accession>
<protein>
    <recommendedName>
        <fullName evidence="4">Secreted glycoprotein</fullName>
    </recommendedName>
</protein>
<evidence type="ECO:0000313" key="3">
    <source>
        <dbReference type="Proteomes" id="UP000198856"/>
    </source>
</evidence>
<feature type="transmembrane region" description="Helical" evidence="1">
    <location>
        <begin position="20"/>
        <end position="41"/>
    </location>
</feature>
<keyword evidence="1" id="KW-0472">Membrane</keyword>
<keyword evidence="3" id="KW-1185">Reference proteome</keyword>
<keyword evidence="1" id="KW-0812">Transmembrane</keyword>
<dbReference type="STRING" id="890420.SAMN05216226_102120"/>
<name>A0A1G8SS34_9EURY</name>
<organism evidence="2 3">
    <name type="scientific">Halovenus aranensis</name>
    <dbReference type="NCBI Taxonomy" id="890420"/>
    <lineage>
        <taxon>Archaea</taxon>
        <taxon>Methanobacteriati</taxon>
        <taxon>Methanobacteriota</taxon>
        <taxon>Stenosarchaea group</taxon>
        <taxon>Halobacteria</taxon>
        <taxon>Halobacteriales</taxon>
        <taxon>Haloarculaceae</taxon>
        <taxon>Halovenus</taxon>
    </lineage>
</organism>
<dbReference type="Pfam" id="PF23928">
    <property type="entry name" value="DUF7266"/>
    <property type="match status" value="1"/>
</dbReference>
<sequence>MRAPPADGSDRSVSVALNYVLVLGISTVLIAGLLVAGTTFVEDNRERVIDSELTVIGSHIAGNIEQVDRFVDASRTNAGTAPAVAYINQSFEERVTGSTYSIEVVDGNPPQLRLRSVDPAVTVQVNVTVNADIAETTVEGGTVSIYYDTGADRLVVTDG</sequence>
<dbReference type="OrthoDB" id="226715at2157"/>
<dbReference type="InterPro" id="IPR055690">
    <property type="entry name" value="DUF7266"/>
</dbReference>
<proteinExistence type="predicted"/>
<evidence type="ECO:0008006" key="4">
    <source>
        <dbReference type="Google" id="ProtNLM"/>
    </source>
</evidence>
<evidence type="ECO:0000256" key="1">
    <source>
        <dbReference type="SAM" id="Phobius"/>
    </source>
</evidence>